<dbReference type="GO" id="GO:0042113">
    <property type="term" value="P:B cell activation"/>
    <property type="evidence" value="ECO:0007669"/>
    <property type="project" value="TreeGrafter"/>
</dbReference>
<dbReference type="GO" id="GO:1990782">
    <property type="term" value="F:protein tyrosine kinase binding"/>
    <property type="evidence" value="ECO:0007669"/>
    <property type="project" value="TreeGrafter"/>
</dbReference>
<reference evidence="1" key="1">
    <citation type="submission" date="2019-06" db="EMBL/GenBank/DDBJ databases">
        <authorList>
            <consortium name="Wellcome Sanger Institute Data Sharing"/>
        </authorList>
    </citation>
    <scope>NUCLEOTIDE SEQUENCE [LARGE SCALE GENOMIC DNA]</scope>
</reference>
<evidence type="ECO:0000313" key="2">
    <source>
        <dbReference type="Proteomes" id="UP000472263"/>
    </source>
</evidence>
<dbReference type="GO" id="GO:0005102">
    <property type="term" value="F:signaling receptor binding"/>
    <property type="evidence" value="ECO:0007669"/>
    <property type="project" value="TreeGrafter"/>
</dbReference>
<evidence type="ECO:0000313" key="1">
    <source>
        <dbReference type="Ensembl" id="ENSMMDP00005035233.1"/>
    </source>
</evidence>
<dbReference type="AlphaFoldDB" id="A0A667Z9E0"/>
<dbReference type="InterPro" id="IPR052446">
    <property type="entry name" value="B-cell_PI3K-Signaling_Adptrs"/>
</dbReference>
<dbReference type="Proteomes" id="UP000472263">
    <property type="component" value="Chromosome 18"/>
</dbReference>
<dbReference type="PANTHER" id="PTHR16267">
    <property type="entry name" value="BANK1/PIK3AP1 FAMILY MEMBER"/>
    <property type="match status" value="1"/>
</dbReference>
<dbReference type="GeneTree" id="ENSGT00390000008787"/>
<protein>
    <submittedName>
        <fullName evidence="1">B cell scaffold protein with ankyrin repeats 1</fullName>
    </submittedName>
</protein>
<dbReference type="PANTHER" id="PTHR16267:SF13">
    <property type="entry name" value="B-CELL SCAFFOLD PROTEIN WITH ANKYRIN REPEATS"/>
    <property type="match status" value="1"/>
</dbReference>
<sequence>MVYLPEYESTWWRNVLISCSALLSAANPQYCVSVSPFTSTEKNRSQNIFFFTRARGDSISSTYDTFVPSQSPGLQQLIELQERVKGGSLTMDEALERFSDWQRVQKGMDSIQQVAHGASLSQHRAADSIIQRIRSFKLTLAHPSGSHIGVTNILHFSVDIRSLVF</sequence>
<dbReference type="GO" id="GO:0051898">
    <property type="term" value="P:negative regulation of phosphatidylinositol 3-kinase/protein kinase B signal transduction"/>
    <property type="evidence" value="ECO:0007669"/>
    <property type="project" value="TreeGrafter"/>
</dbReference>
<dbReference type="GO" id="GO:0050869">
    <property type="term" value="P:negative regulation of B cell activation"/>
    <property type="evidence" value="ECO:0007669"/>
    <property type="project" value="TreeGrafter"/>
</dbReference>
<accession>A0A667Z9E0</accession>
<organism evidence="1 2">
    <name type="scientific">Myripristis murdjan</name>
    <name type="common">pinecone soldierfish</name>
    <dbReference type="NCBI Taxonomy" id="586833"/>
    <lineage>
        <taxon>Eukaryota</taxon>
        <taxon>Metazoa</taxon>
        <taxon>Chordata</taxon>
        <taxon>Craniata</taxon>
        <taxon>Vertebrata</taxon>
        <taxon>Euteleostomi</taxon>
        <taxon>Actinopterygii</taxon>
        <taxon>Neopterygii</taxon>
        <taxon>Teleostei</taxon>
        <taxon>Neoteleostei</taxon>
        <taxon>Acanthomorphata</taxon>
        <taxon>Holocentriformes</taxon>
        <taxon>Holocentridae</taxon>
        <taxon>Myripristis</taxon>
    </lineage>
</organism>
<dbReference type="Ensembl" id="ENSMMDT00005036007.1">
    <property type="protein sequence ID" value="ENSMMDP00005035233.1"/>
    <property type="gene ID" value="ENSMMDG00005016148.1"/>
</dbReference>
<proteinExistence type="predicted"/>
<gene>
    <name evidence="1" type="primary">BANK1</name>
</gene>
<keyword evidence="2" id="KW-1185">Reference proteome</keyword>
<reference evidence="1" key="2">
    <citation type="submission" date="2025-08" db="UniProtKB">
        <authorList>
            <consortium name="Ensembl"/>
        </authorList>
    </citation>
    <scope>IDENTIFICATION</scope>
</reference>
<name>A0A667Z9E0_9TELE</name>
<reference evidence="1" key="3">
    <citation type="submission" date="2025-09" db="UniProtKB">
        <authorList>
            <consortium name="Ensembl"/>
        </authorList>
    </citation>
    <scope>IDENTIFICATION</scope>
</reference>